<dbReference type="Proteomes" id="UP000053257">
    <property type="component" value="Unassembled WGS sequence"/>
</dbReference>
<dbReference type="Gene3D" id="3.80.10.10">
    <property type="entry name" value="Ribonuclease Inhibitor"/>
    <property type="match status" value="1"/>
</dbReference>
<keyword evidence="2" id="KW-1185">Reference proteome</keyword>
<dbReference type="EMBL" id="KN840527">
    <property type="protein sequence ID" value="KIP06055.1"/>
    <property type="molecule type" value="Genomic_DNA"/>
</dbReference>
<sequence>MTDVTQPTGESSRTPTGSSRFPQELYDIIIALASTESLSSCSLVSRSWLYTASSRLLADFRWPTKSLTKEKKHQEDGFFRCFMKALTESPRLQGCIRSLRLGPAPGTEIGHTMGSIEISLLADIIALCPRLDHLTLSRCRPYSSVALERRQCGRIGTLAFSCCSMASPSDAEGVLHTLSLFSRVDRLRLSFYGARVSVRPTNILSTSLEIGRIETFETLAGFDPGAWELLRHICASPSVRTSIRAFATYDEFCPEVSDCLQQMSGVEEFTYCVDRFITPAFSIIPSLRRLKMFVVNPGVLRLLWSSMIRDLMLTPDQLEQVTINIFCPVLLHRPLHEEEALEKLRALLEDEDWHPLEQFLEQRTSLKSFEFEVLCIYKDHAHVAYREPWSDVDPGHAEETFRGVMDRKLSKGAAARSIITPIVRQSDSTLYRIF</sequence>
<dbReference type="InterPro" id="IPR036047">
    <property type="entry name" value="F-box-like_dom_sf"/>
</dbReference>
<evidence type="ECO:0000313" key="1">
    <source>
        <dbReference type="EMBL" id="KIP06055.1"/>
    </source>
</evidence>
<evidence type="ECO:0008006" key="3">
    <source>
        <dbReference type="Google" id="ProtNLM"/>
    </source>
</evidence>
<protein>
    <recommendedName>
        <fullName evidence="3">F-box domain-containing protein</fullName>
    </recommendedName>
</protein>
<dbReference type="InterPro" id="IPR032675">
    <property type="entry name" value="LRR_dom_sf"/>
</dbReference>
<gene>
    <name evidence="1" type="ORF">PHLGIDRAFT_36139</name>
</gene>
<reference evidence="1 2" key="1">
    <citation type="journal article" date="2014" name="PLoS Genet.">
        <title>Analysis of the Phlebiopsis gigantea genome, transcriptome and secretome provides insight into its pioneer colonization strategies of wood.</title>
        <authorList>
            <person name="Hori C."/>
            <person name="Ishida T."/>
            <person name="Igarashi K."/>
            <person name="Samejima M."/>
            <person name="Suzuki H."/>
            <person name="Master E."/>
            <person name="Ferreira P."/>
            <person name="Ruiz-Duenas F.J."/>
            <person name="Held B."/>
            <person name="Canessa P."/>
            <person name="Larrondo L.F."/>
            <person name="Schmoll M."/>
            <person name="Druzhinina I.S."/>
            <person name="Kubicek C.P."/>
            <person name="Gaskell J.A."/>
            <person name="Kersten P."/>
            <person name="St John F."/>
            <person name="Glasner J."/>
            <person name="Sabat G."/>
            <person name="Splinter BonDurant S."/>
            <person name="Syed K."/>
            <person name="Yadav J."/>
            <person name="Mgbeahuruike A.C."/>
            <person name="Kovalchuk A."/>
            <person name="Asiegbu F.O."/>
            <person name="Lackner G."/>
            <person name="Hoffmeister D."/>
            <person name="Rencoret J."/>
            <person name="Gutierrez A."/>
            <person name="Sun H."/>
            <person name="Lindquist E."/>
            <person name="Barry K."/>
            <person name="Riley R."/>
            <person name="Grigoriev I.V."/>
            <person name="Henrissat B."/>
            <person name="Kues U."/>
            <person name="Berka R.M."/>
            <person name="Martinez A.T."/>
            <person name="Covert S.F."/>
            <person name="Blanchette R.A."/>
            <person name="Cullen D."/>
        </authorList>
    </citation>
    <scope>NUCLEOTIDE SEQUENCE [LARGE SCALE GENOMIC DNA]</scope>
    <source>
        <strain evidence="1 2">11061_1 CR5-6</strain>
    </source>
</reference>
<dbReference type="AlphaFoldDB" id="A0A0C3S9B6"/>
<proteinExistence type="predicted"/>
<name>A0A0C3S9B6_PHLG1</name>
<accession>A0A0C3S9B6</accession>
<dbReference type="HOGENOM" id="CLU_631785_0_0_1"/>
<evidence type="ECO:0000313" key="2">
    <source>
        <dbReference type="Proteomes" id="UP000053257"/>
    </source>
</evidence>
<organism evidence="1 2">
    <name type="scientific">Phlebiopsis gigantea (strain 11061_1 CR5-6)</name>
    <name type="common">White-rot fungus</name>
    <name type="synonym">Peniophora gigantea</name>
    <dbReference type="NCBI Taxonomy" id="745531"/>
    <lineage>
        <taxon>Eukaryota</taxon>
        <taxon>Fungi</taxon>
        <taxon>Dikarya</taxon>
        <taxon>Basidiomycota</taxon>
        <taxon>Agaricomycotina</taxon>
        <taxon>Agaricomycetes</taxon>
        <taxon>Polyporales</taxon>
        <taxon>Phanerochaetaceae</taxon>
        <taxon>Phlebiopsis</taxon>
    </lineage>
</organism>
<dbReference type="SUPFAM" id="SSF81383">
    <property type="entry name" value="F-box domain"/>
    <property type="match status" value="1"/>
</dbReference>